<dbReference type="Proteomes" id="UP000199450">
    <property type="component" value="Unassembled WGS sequence"/>
</dbReference>
<dbReference type="RefSeq" id="WP_089998376.1">
    <property type="nucleotide sequence ID" value="NZ_FOBV01000001.1"/>
</dbReference>
<evidence type="ECO:0000313" key="2">
    <source>
        <dbReference type="Proteomes" id="UP000199450"/>
    </source>
</evidence>
<dbReference type="AlphaFoldDB" id="A0A1H7WED8"/>
<name>A0A1H7WED8_9FLAO</name>
<protein>
    <submittedName>
        <fullName evidence="1">Uncharacterized protein</fullName>
    </submittedName>
</protein>
<dbReference type="OrthoDB" id="787888at2"/>
<keyword evidence="2" id="KW-1185">Reference proteome</keyword>
<gene>
    <name evidence="1" type="ORF">SAMN05421856_101659</name>
</gene>
<sequence length="257" mass="28298">MKTVFTFLFILGLNILLSAQKVDYKNNIIAVDGNKIGKVEVQKQNFGLTKNFNLYSMNGEKLVIAVLSTEFEGDKNDNTSMYYRFTFLPTNQVGIFKLSTLGMEKGFVNLIGKGGIVDGNGLNEGKVTELIASKGVSPRTAVNYTLVSRNKSWPIELKQDKSIEQGVEKIGFFTSTGNVGGQDSYEFFIPSGVLVAKVSFAGGNNAQNFEFFSAKDNVRRVVAIPQKDNVKFSSSVVDPNSLTLKRITAWLVQNGYL</sequence>
<organism evidence="1 2">
    <name type="scientific">Chryseobacterium taichungense</name>
    <dbReference type="NCBI Taxonomy" id="295069"/>
    <lineage>
        <taxon>Bacteria</taxon>
        <taxon>Pseudomonadati</taxon>
        <taxon>Bacteroidota</taxon>
        <taxon>Flavobacteriia</taxon>
        <taxon>Flavobacteriales</taxon>
        <taxon>Weeksellaceae</taxon>
        <taxon>Chryseobacterium group</taxon>
        <taxon>Chryseobacterium</taxon>
    </lineage>
</organism>
<accession>A0A1H7WED8</accession>
<dbReference type="STRING" id="295069.SAMN05421856_101659"/>
<dbReference type="EMBL" id="FOBV01000001">
    <property type="protein sequence ID" value="SEM19398.1"/>
    <property type="molecule type" value="Genomic_DNA"/>
</dbReference>
<reference evidence="2" key="1">
    <citation type="submission" date="2016-10" db="EMBL/GenBank/DDBJ databases">
        <authorList>
            <person name="Varghese N."/>
            <person name="Submissions S."/>
        </authorList>
    </citation>
    <scope>NUCLEOTIDE SEQUENCE [LARGE SCALE GENOMIC DNA]</scope>
    <source>
        <strain evidence="2">DSM 17453</strain>
    </source>
</reference>
<proteinExistence type="predicted"/>
<evidence type="ECO:0000313" key="1">
    <source>
        <dbReference type="EMBL" id="SEM19398.1"/>
    </source>
</evidence>